<dbReference type="PANTHER" id="PTHR30194">
    <property type="entry name" value="CROSSOVER JUNCTION ENDODEOXYRIBONUCLEASE RUVC"/>
    <property type="match status" value="1"/>
</dbReference>
<evidence type="ECO:0000256" key="7">
    <source>
        <dbReference type="ARBA" id="ARBA00022801"/>
    </source>
</evidence>
<dbReference type="GO" id="GO:0003677">
    <property type="term" value="F:DNA binding"/>
    <property type="evidence" value="ECO:0007669"/>
    <property type="project" value="UniProtKB-KW"/>
</dbReference>
<evidence type="ECO:0000313" key="12">
    <source>
        <dbReference type="EMBL" id="VAW08017.1"/>
    </source>
</evidence>
<dbReference type="GO" id="GO:0006310">
    <property type="term" value="P:DNA recombination"/>
    <property type="evidence" value="ECO:0007669"/>
    <property type="project" value="UniProtKB-KW"/>
</dbReference>
<dbReference type="SUPFAM" id="SSF53098">
    <property type="entry name" value="Ribonuclease H-like"/>
    <property type="match status" value="1"/>
</dbReference>
<keyword evidence="5" id="KW-0255">Endonuclease</keyword>
<dbReference type="InterPro" id="IPR002176">
    <property type="entry name" value="X-over_junc_endoDNase_RuvC"/>
</dbReference>
<dbReference type="GO" id="GO:0006281">
    <property type="term" value="P:DNA repair"/>
    <property type="evidence" value="ECO:0007669"/>
    <property type="project" value="UniProtKB-KW"/>
</dbReference>
<evidence type="ECO:0000256" key="2">
    <source>
        <dbReference type="ARBA" id="ARBA00022490"/>
    </source>
</evidence>
<evidence type="ECO:0000256" key="4">
    <source>
        <dbReference type="ARBA" id="ARBA00022723"/>
    </source>
</evidence>
<keyword evidence="4" id="KW-0479">Metal-binding</keyword>
<keyword evidence="11" id="KW-0234">DNA repair</keyword>
<keyword evidence="7 12" id="KW-0378">Hydrolase</keyword>
<dbReference type="GO" id="GO:0046872">
    <property type="term" value="F:metal ion binding"/>
    <property type="evidence" value="ECO:0007669"/>
    <property type="project" value="UniProtKB-KW"/>
</dbReference>
<dbReference type="InterPro" id="IPR036397">
    <property type="entry name" value="RNaseH_sf"/>
</dbReference>
<dbReference type="PANTHER" id="PTHR30194:SF3">
    <property type="entry name" value="CROSSOVER JUNCTION ENDODEOXYRIBONUCLEASE RUVC"/>
    <property type="match status" value="1"/>
</dbReference>
<dbReference type="InterPro" id="IPR012337">
    <property type="entry name" value="RNaseH-like_sf"/>
</dbReference>
<proteinExistence type="inferred from homology"/>
<dbReference type="GO" id="GO:0016787">
    <property type="term" value="F:hydrolase activity"/>
    <property type="evidence" value="ECO:0007669"/>
    <property type="project" value="UniProtKB-KW"/>
</dbReference>
<dbReference type="CDD" id="cd16962">
    <property type="entry name" value="RuvC"/>
    <property type="match status" value="1"/>
</dbReference>
<dbReference type="FunFam" id="3.30.420.10:FF:000002">
    <property type="entry name" value="Crossover junction endodeoxyribonuclease RuvC"/>
    <property type="match status" value="1"/>
</dbReference>
<dbReference type="PRINTS" id="PR00696">
    <property type="entry name" value="RSOLVASERUVC"/>
</dbReference>
<sequence length="128" mass="13344">MFVLGIDPGLTRTGYGIVESHPDRPRAVTAGVIRTDPAGSTAQRLLELRADILGVLGEYEVDCAAIEQVFVNRNRGTAIAVARASGVIMATVAGHGVTMAEYTPSQMKLTITGSGSADKDQIAAVVSM</sequence>
<reference evidence="12" key="1">
    <citation type="submission" date="2018-06" db="EMBL/GenBank/DDBJ databases">
        <authorList>
            <person name="Zhirakovskaya E."/>
        </authorList>
    </citation>
    <scope>NUCLEOTIDE SEQUENCE</scope>
</reference>
<accession>A0A3B0T3W3</accession>
<evidence type="ECO:0000256" key="8">
    <source>
        <dbReference type="ARBA" id="ARBA00022842"/>
    </source>
</evidence>
<evidence type="ECO:0000256" key="6">
    <source>
        <dbReference type="ARBA" id="ARBA00022763"/>
    </source>
</evidence>
<evidence type="ECO:0000256" key="1">
    <source>
        <dbReference type="ARBA" id="ARBA00009518"/>
    </source>
</evidence>
<keyword evidence="8" id="KW-0460">Magnesium</keyword>
<dbReference type="EMBL" id="UOEI01000566">
    <property type="protein sequence ID" value="VAW08017.1"/>
    <property type="molecule type" value="Genomic_DNA"/>
</dbReference>
<gene>
    <name evidence="12" type="ORF">MNBD_ACTINO01-1047</name>
</gene>
<dbReference type="Pfam" id="PF02075">
    <property type="entry name" value="RuvC"/>
    <property type="match status" value="1"/>
</dbReference>
<evidence type="ECO:0000256" key="9">
    <source>
        <dbReference type="ARBA" id="ARBA00023125"/>
    </source>
</evidence>
<evidence type="ECO:0000256" key="11">
    <source>
        <dbReference type="ARBA" id="ARBA00023204"/>
    </source>
</evidence>
<protein>
    <submittedName>
        <fullName evidence="12">Crossover junction endodeoxyribonuclease RuvC</fullName>
        <ecNumber evidence="12">3.1.22.4</ecNumber>
    </submittedName>
</protein>
<dbReference type="HAMAP" id="MF_00034">
    <property type="entry name" value="RuvC"/>
    <property type="match status" value="1"/>
</dbReference>
<evidence type="ECO:0000256" key="3">
    <source>
        <dbReference type="ARBA" id="ARBA00022722"/>
    </source>
</evidence>
<feature type="non-terminal residue" evidence="12">
    <location>
        <position position="128"/>
    </location>
</feature>
<dbReference type="GO" id="GO:0004520">
    <property type="term" value="F:DNA endonuclease activity"/>
    <property type="evidence" value="ECO:0007669"/>
    <property type="project" value="InterPro"/>
</dbReference>
<keyword evidence="10" id="KW-0233">DNA recombination</keyword>
<dbReference type="Gene3D" id="3.30.420.10">
    <property type="entry name" value="Ribonuclease H-like superfamily/Ribonuclease H"/>
    <property type="match status" value="1"/>
</dbReference>
<dbReference type="EC" id="3.1.22.4" evidence="12"/>
<name>A0A3B0T3W3_9ZZZZ</name>
<keyword evidence="6" id="KW-0227">DNA damage</keyword>
<evidence type="ECO:0000256" key="10">
    <source>
        <dbReference type="ARBA" id="ARBA00023172"/>
    </source>
</evidence>
<comment type="similarity">
    <text evidence="1">Belongs to the RuvC family.</text>
</comment>
<evidence type="ECO:0000256" key="5">
    <source>
        <dbReference type="ARBA" id="ARBA00022759"/>
    </source>
</evidence>
<organism evidence="12">
    <name type="scientific">hydrothermal vent metagenome</name>
    <dbReference type="NCBI Taxonomy" id="652676"/>
    <lineage>
        <taxon>unclassified sequences</taxon>
        <taxon>metagenomes</taxon>
        <taxon>ecological metagenomes</taxon>
    </lineage>
</organism>
<dbReference type="AlphaFoldDB" id="A0A3B0T3W3"/>
<keyword evidence="9" id="KW-0238">DNA-binding</keyword>
<keyword evidence="2" id="KW-0963">Cytoplasm</keyword>
<keyword evidence="3" id="KW-0540">Nuclease</keyword>